<comment type="caution">
    <text evidence="3">The sequence shown here is derived from an EMBL/GenBank/DDBJ whole genome shotgun (WGS) entry which is preliminary data.</text>
</comment>
<dbReference type="RefSeq" id="WP_135168526.1">
    <property type="nucleotide sequence ID" value="NZ_SPQU01000003.1"/>
</dbReference>
<dbReference type="CDD" id="cd00077">
    <property type="entry name" value="HDc"/>
    <property type="match status" value="1"/>
</dbReference>
<evidence type="ECO:0000256" key="1">
    <source>
        <dbReference type="ARBA" id="ARBA00022801"/>
    </source>
</evidence>
<dbReference type="GO" id="GO:0008832">
    <property type="term" value="F:dGTPase activity"/>
    <property type="evidence" value="ECO:0007669"/>
    <property type="project" value="TreeGrafter"/>
</dbReference>
<dbReference type="PANTHER" id="PTHR11373:SF40">
    <property type="entry name" value="DEOXYGUANOSINETRIPHOSPHATE TRIPHOSPHOHYDROLASE-LIKE PROTEIN 2"/>
    <property type="match status" value="1"/>
</dbReference>
<dbReference type="Pfam" id="PF01966">
    <property type="entry name" value="HD"/>
    <property type="match status" value="1"/>
</dbReference>
<name>A0A4Y9LDY6_9BRAD</name>
<dbReference type="NCBIfam" id="TIGR01353">
    <property type="entry name" value="dGTP_triPase"/>
    <property type="match status" value="1"/>
</dbReference>
<dbReference type="EMBL" id="SPQU01000003">
    <property type="protein sequence ID" value="TFV40594.1"/>
    <property type="molecule type" value="Genomic_DNA"/>
</dbReference>
<evidence type="ECO:0000259" key="2">
    <source>
        <dbReference type="PROSITE" id="PS51831"/>
    </source>
</evidence>
<dbReference type="SMART" id="SM00471">
    <property type="entry name" value="HDc"/>
    <property type="match status" value="1"/>
</dbReference>
<dbReference type="PANTHER" id="PTHR11373">
    <property type="entry name" value="DEOXYNUCLEOSIDE TRIPHOSPHATE TRIPHOSPHOHYDROLASE"/>
    <property type="match status" value="1"/>
</dbReference>
<dbReference type="Pfam" id="PF13286">
    <property type="entry name" value="HD_assoc"/>
    <property type="match status" value="1"/>
</dbReference>
<dbReference type="InterPro" id="IPR050135">
    <property type="entry name" value="dGTPase-like"/>
</dbReference>
<sequence length="447" mass="50666">MTDVWSARRSAWGQQQEDARGEFDIDYGRVVHSGSFRRLQGKTQILNLGDSDFYRTRLTHSLEVAQIAGGVSRQLAKTYPDHPAIPYLPPLSLIQASGFSHDLGHPPFGHGGEVALNYCMRSAGGFEGNGQTLRILAKLENFSQEQGADLTRRSLLAILKYPVRFSQASNGEIKPSLDERATSIRILDRSSCKPPKCYFDSEKDVVDWILDPLPPGDRMLFQEFDPMPGKHGKARHKSFDCSIMDQSDDIAYGVHDLEDAVALGLVDERDFREHVSEEASAPFLESLKLKYDKECGNDVYGYFVSKLFSGGNWRKRFIGRLVHHFVTNIEIVALGQFVEPLIRYRAHIKAPQRKFLDALQDLIEKKVIFSANVQHLEYKGQKLVVSVFEAFQSDPKQLLPSDVYARYALKEDVRVICDYVAGMTDDFLLKTYDRLFSPRMGSVFDRL</sequence>
<protein>
    <submittedName>
        <fullName evidence="3">DNTP triphosphohydrolase</fullName>
    </submittedName>
</protein>
<dbReference type="InterPro" id="IPR006261">
    <property type="entry name" value="dGTPase"/>
</dbReference>
<reference evidence="3 4" key="1">
    <citation type="submission" date="2019-03" db="EMBL/GenBank/DDBJ databases">
        <title>Bradyrhizobium strains diversity isolated from Chamaecrista fasciculata.</title>
        <authorList>
            <person name="Urquiaga M.C.O."/>
            <person name="Hungria M."/>
            <person name="Delamuta J.R.M."/>
        </authorList>
    </citation>
    <scope>NUCLEOTIDE SEQUENCE [LARGE SCALE GENOMIC DNA]</scope>
    <source>
        <strain evidence="3 4">CNPSo 3424</strain>
    </source>
</reference>
<dbReference type="InterPro" id="IPR026875">
    <property type="entry name" value="PHydrolase_assoc_dom"/>
</dbReference>
<dbReference type="AlphaFoldDB" id="A0A4Y9LDY6"/>
<dbReference type="NCBIfam" id="NF041026">
    <property type="entry name" value="antiphage_dGTPase"/>
    <property type="match status" value="1"/>
</dbReference>
<keyword evidence="1 3" id="KW-0378">Hydrolase</keyword>
<dbReference type="OrthoDB" id="9803619at2"/>
<dbReference type="Proteomes" id="UP000298225">
    <property type="component" value="Unassembled WGS sequence"/>
</dbReference>
<evidence type="ECO:0000313" key="3">
    <source>
        <dbReference type="EMBL" id="TFV40594.1"/>
    </source>
</evidence>
<dbReference type="SUPFAM" id="SSF109604">
    <property type="entry name" value="HD-domain/PDEase-like"/>
    <property type="match status" value="1"/>
</dbReference>
<dbReference type="InterPro" id="IPR006674">
    <property type="entry name" value="HD_domain"/>
</dbReference>
<dbReference type="PROSITE" id="PS51831">
    <property type="entry name" value="HD"/>
    <property type="match status" value="1"/>
</dbReference>
<evidence type="ECO:0000313" key="4">
    <source>
        <dbReference type="Proteomes" id="UP000298225"/>
    </source>
</evidence>
<dbReference type="Gene3D" id="1.10.3210.10">
    <property type="entry name" value="Hypothetical protein af1432"/>
    <property type="match status" value="1"/>
</dbReference>
<proteinExistence type="predicted"/>
<keyword evidence="4" id="KW-1185">Reference proteome</keyword>
<dbReference type="GO" id="GO:0006203">
    <property type="term" value="P:dGTP catabolic process"/>
    <property type="evidence" value="ECO:0007669"/>
    <property type="project" value="TreeGrafter"/>
</dbReference>
<dbReference type="NCBIfam" id="NF003701">
    <property type="entry name" value="PRK05318.1"/>
    <property type="match status" value="1"/>
</dbReference>
<feature type="domain" description="HD" evidence="2">
    <location>
        <begin position="57"/>
        <end position="193"/>
    </location>
</feature>
<accession>A0A4Y9LDY6</accession>
<gene>
    <name evidence="3" type="primary">dgt</name>
    <name evidence="3" type="ORF">E4K66_07000</name>
</gene>
<organism evidence="3 4">
    <name type="scientific">Bradyrhizobium frederickii</name>
    <dbReference type="NCBI Taxonomy" id="2560054"/>
    <lineage>
        <taxon>Bacteria</taxon>
        <taxon>Pseudomonadati</taxon>
        <taxon>Pseudomonadota</taxon>
        <taxon>Alphaproteobacteria</taxon>
        <taxon>Hyphomicrobiales</taxon>
        <taxon>Nitrobacteraceae</taxon>
        <taxon>Bradyrhizobium</taxon>
    </lineage>
</organism>
<dbReference type="InterPro" id="IPR003607">
    <property type="entry name" value="HD/PDEase_dom"/>
</dbReference>